<evidence type="ECO:0000259" key="1">
    <source>
        <dbReference type="PROSITE" id="PS50994"/>
    </source>
</evidence>
<protein>
    <submittedName>
        <fullName evidence="2">IS481 family transposase</fullName>
    </submittedName>
</protein>
<reference evidence="2 3" key="1">
    <citation type="submission" date="2019-05" db="EMBL/GenBank/DDBJ databases">
        <title>Nesterenkonia sp. GY074 isolated from the Southern Atlantic Ocean.</title>
        <authorList>
            <person name="Zhang G."/>
        </authorList>
    </citation>
    <scope>NUCLEOTIDE SEQUENCE [LARGE SCALE GENOMIC DNA]</scope>
    <source>
        <strain evidence="2 3">GY074</strain>
    </source>
</reference>
<name>A0A5R9B2Z6_9MICC</name>
<dbReference type="SUPFAM" id="SSF46689">
    <property type="entry name" value="Homeodomain-like"/>
    <property type="match status" value="1"/>
</dbReference>
<evidence type="ECO:0000313" key="2">
    <source>
        <dbReference type="EMBL" id="TLP90297.1"/>
    </source>
</evidence>
<dbReference type="SUPFAM" id="SSF53098">
    <property type="entry name" value="Ribonuclease H-like"/>
    <property type="match status" value="1"/>
</dbReference>
<dbReference type="InterPro" id="IPR012337">
    <property type="entry name" value="RNaseH-like_sf"/>
</dbReference>
<comment type="caution">
    <text evidence="2">The sequence shown here is derived from an EMBL/GenBank/DDBJ whole genome shotgun (WGS) entry which is preliminary data.</text>
</comment>
<dbReference type="PANTHER" id="PTHR35004:SF6">
    <property type="entry name" value="TRANSPOSASE"/>
    <property type="match status" value="1"/>
</dbReference>
<dbReference type="OrthoDB" id="52928at2"/>
<dbReference type="Pfam" id="PF13565">
    <property type="entry name" value="HTH_32"/>
    <property type="match status" value="1"/>
</dbReference>
<dbReference type="GO" id="GO:0003676">
    <property type="term" value="F:nucleic acid binding"/>
    <property type="evidence" value="ECO:0007669"/>
    <property type="project" value="InterPro"/>
</dbReference>
<dbReference type="PANTHER" id="PTHR35004">
    <property type="entry name" value="TRANSPOSASE RV3428C-RELATED"/>
    <property type="match status" value="1"/>
</dbReference>
<dbReference type="InterPro" id="IPR036397">
    <property type="entry name" value="RNaseH_sf"/>
</dbReference>
<dbReference type="EMBL" id="VAVZ01000104">
    <property type="protein sequence ID" value="TLP90297.1"/>
    <property type="molecule type" value="Genomic_DNA"/>
</dbReference>
<accession>A0A5R9B2Z6</accession>
<dbReference type="PROSITE" id="PS50994">
    <property type="entry name" value="INTEGRASE"/>
    <property type="match status" value="1"/>
</dbReference>
<feature type="domain" description="Integrase catalytic" evidence="1">
    <location>
        <begin position="166"/>
        <end position="340"/>
    </location>
</feature>
<dbReference type="GO" id="GO:0015074">
    <property type="term" value="P:DNA integration"/>
    <property type="evidence" value="ECO:0007669"/>
    <property type="project" value="InterPro"/>
</dbReference>
<feature type="non-terminal residue" evidence="2">
    <location>
        <position position="348"/>
    </location>
</feature>
<dbReference type="NCBIfam" id="NF033577">
    <property type="entry name" value="transpos_IS481"/>
    <property type="match status" value="1"/>
</dbReference>
<evidence type="ECO:0000313" key="3">
    <source>
        <dbReference type="Proteomes" id="UP000310458"/>
    </source>
</evidence>
<dbReference type="Proteomes" id="UP000310458">
    <property type="component" value="Unassembled WGS sequence"/>
</dbReference>
<organism evidence="2 3">
    <name type="scientific">Nesterenkonia salmonea</name>
    <dbReference type="NCBI Taxonomy" id="1804987"/>
    <lineage>
        <taxon>Bacteria</taxon>
        <taxon>Bacillati</taxon>
        <taxon>Actinomycetota</taxon>
        <taxon>Actinomycetes</taxon>
        <taxon>Micrococcales</taxon>
        <taxon>Micrococcaceae</taxon>
        <taxon>Nesterenkonia</taxon>
    </lineage>
</organism>
<dbReference type="InterPro" id="IPR009057">
    <property type="entry name" value="Homeodomain-like_sf"/>
</dbReference>
<dbReference type="Gene3D" id="3.30.420.10">
    <property type="entry name" value="Ribonuclease H-like superfamily/Ribonuclease H"/>
    <property type="match status" value="1"/>
</dbReference>
<gene>
    <name evidence="2" type="ORF">FEF26_15460</name>
</gene>
<dbReference type="Pfam" id="PF13683">
    <property type="entry name" value="rve_3"/>
    <property type="match status" value="1"/>
</dbReference>
<dbReference type="RefSeq" id="WP_138254419.1">
    <property type="nucleotide sequence ID" value="NZ_VAVZ01000104.1"/>
</dbReference>
<dbReference type="InterPro" id="IPR047656">
    <property type="entry name" value="IS481-like_transpos"/>
</dbReference>
<dbReference type="AlphaFoldDB" id="A0A5R9B2Z6"/>
<sequence length="348" mass="39447">MIHANAPLTPTGRLRMVTRHLSDGIPKSHVAAEFRVSRPTVTTWVTRYLAEGEEGLKDRTSRPVQSPSQTPAEVIARIEDLRRERSWSARRIWQHLNTGGCDDEKAHGPWHAPLVIALRTVGRWLHRLGISRLRDLTPEGEDQRRRPQRIRAYWPGHMVHIDVKKLGRIPDGGGWWAHGRGAGAALKAKRGPGARVGYTYLHSAIDGHSRLAYTEALEDETAATTISFFARARAFFTAHGITRMDRVVTDNGANYRAKDFTRTVEALAGRHQRIRPYTPRHNGKVERFNRLMVDEVLYTRIYASEQARRHALAVWVNHYNYHRPHTACGEMPPASLVPIGVNNVTPSY</sequence>
<keyword evidence="3" id="KW-1185">Reference proteome</keyword>
<proteinExistence type="predicted"/>
<dbReference type="InterPro" id="IPR001584">
    <property type="entry name" value="Integrase_cat-core"/>
</dbReference>